<dbReference type="PANTHER" id="PTHR43212">
    <property type="entry name" value="QUERCETIN 2,3-DIOXYGENASE"/>
    <property type="match status" value="1"/>
</dbReference>
<dbReference type="Pfam" id="PF17954">
    <property type="entry name" value="Pirin_C_2"/>
    <property type="match status" value="1"/>
</dbReference>
<gene>
    <name evidence="4" type="ORF">MGWOODY_Smn3869</name>
</gene>
<organism evidence="4">
    <name type="scientific">hydrothermal vent metagenome</name>
    <dbReference type="NCBI Taxonomy" id="652676"/>
    <lineage>
        <taxon>unclassified sequences</taxon>
        <taxon>metagenomes</taxon>
        <taxon>ecological metagenomes</taxon>
    </lineage>
</organism>
<dbReference type="InterPro" id="IPR041602">
    <property type="entry name" value="Quercetinase_C"/>
</dbReference>
<dbReference type="Pfam" id="PF02678">
    <property type="entry name" value="Pirin"/>
    <property type="match status" value="1"/>
</dbReference>
<proteinExistence type="inferred from homology"/>
<evidence type="ECO:0000313" key="4">
    <source>
        <dbReference type="EMBL" id="CUS44941.1"/>
    </source>
</evidence>
<protein>
    <submittedName>
        <fullName evidence="4">Pirin-related protein</fullName>
    </submittedName>
</protein>
<feature type="domain" description="Quercetin 2,3-dioxygenase C-terminal cupin" evidence="3">
    <location>
        <begin position="146"/>
        <end position="231"/>
    </location>
</feature>
<dbReference type="AlphaFoldDB" id="A0A160TKE7"/>
<evidence type="ECO:0000259" key="2">
    <source>
        <dbReference type="Pfam" id="PF02678"/>
    </source>
</evidence>
<dbReference type="InterPro" id="IPR003829">
    <property type="entry name" value="Pirin_N_dom"/>
</dbReference>
<dbReference type="EMBL" id="CZQE01000195">
    <property type="protein sequence ID" value="CUS44941.1"/>
    <property type="molecule type" value="Genomic_DNA"/>
</dbReference>
<dbReference type="InterPro" id="IPR011051">
    <property type="entry name" value="RmlC_Cupin_sf"/>
</dbReference>
<dbReference type="SUPFAM" id="SSF51182">
    <property type="entry name" value="RmlC-like cupins"/>
    <property type="match status" value="1"/>
</dbReference>
<comment type="similarity">
    <text evidence="1">Belongs to the pirin family.</text>
</comment>
<reference evidence="4" key="1">
    <citation type="submission" date="2015-10" db="EMBL/GenBank/DDBJ databases">
        <authorList>
            <person name="Gilbert D.G."/>
        </authorList>
    </citation>
    <scope>NUCLEOTIDE SEQUENCE</scope>
</reference>
<evidence type="ECO:0000256" key="1">
    <source>
        <dbReference type="ARBA" id="ARBA00008416"/>
    </source>
</evidence>
<sequence length="232" mass="25571">MIELRARDALGLTRLAGLEALHHFSFGQYQDAARGHWGALTTLNHNLLEPRTDMPPHPIDGVDILTIVRKGVIAHRVNMDAVDRTLAGEVQLLCPGRGIVHAQSNPGAKLAEFIELRLRMETVPERVQRRVVKFPNRGHTGRLALLASGFSEDRPAMLLHSRARVFGARMPARGAFDYVLARGRRAYVMALGGSVEVNGQAVGPLEGAAIASEREIRIESRKFAEILLIDVR</sequence>
<dbReference type="Gene3D" id="2.60.120.10">
    <property type="entry name" value="Jelly Rolls"/>
    <property type="match status" value="2"/>
</dbReference>
<accession>A0A160TKE7</accession>
<dbReference type="PANTHER" id="PTHR43212:SF3">
    <property type="entry name" value="QUERCETIN 2,3-DIOXYGENASE"/>
    <property type="match status" value="1"/>
</dbReference>
<dbReference type="InterPro" id="IPR012093">
    <property type="entry name" value="Pirin"/>
</dbReference>
<dbReference type="InterPro" id="IPR014710">
    <property type="entry name" value="RmlC-like_jellyroll"/>
</dbReference>
<name>A0A160TKE7_9ZZZZ</name>
<evidence type="ECO:0000259" key="3">
    <source>
        <dbReference type="Pfam" id="PF17954"/>
    </source>
</evidence>
<feature type="domain" description="Pirin N-terminal" evidence="2">
    <location>
        <begin position="15"/>
        <end position="108"/>
    </location>
</feature>